<proteinExistence type="predicted"/>
<accession>A0A9N9CWU7</accession>
<reference evidence="1" key="1">
    <citation type="submission" date="2021-06" db="EMBL/GenBank/DDBJ databases">
        <authorList>
            <person name="Kallberg Y."/>
            <person name="Tangrot J."/>
            <person name="Rosling A."/>
        </authorList>
    </citation>
    <scope>NUCLEOTIDE SEQUENCE</scope>
    <source>
        <strain evidence="1">87-6 pot B 2015</strain>
    </source>
</reference>
<evidence type="ECO:0000313" key="2">
    <source>
        <dbReference type="Proteomes" id="UP000789375"/>
    </source>
</evidence>
<dbReference type="Proteomes" id="UP000789375">
    <property type="component" value="Unassembled WGS sequence"/>
</dbReference>
<dbReference type="AlphaFoldDB" id="A0A9N9CWU7"/>
<name>A0A9N9CWU7_FUNMO</name>
<feature type="non-terminal residue" evidence="1">
    <location>
        <position position="1"/>
    </location>
</feature>
<gene>
    <name evidence="1" type="ORF">FMOSSE_LOCUS9877</name>
</gene>
<organism evidence="1 2">
    <name type="scientific">Funneliformis mosseae</name>
    <name type="common">Endomycorrhizal fungus</name>
    <name type="synonym">Glomus mosseae</name>
    <dbReference type="NCBI Taxonomy" id="27381"/>
    <lineage>
        <taxon>Eukaryota</taxon>
        <taxon>Fungi</taxon>
        <taxon>Fungi incertae sedis</taxon>
        <taxon>Mucoromycota</taxon>
        <taxon>Glomeromycotina</taxon>
        <taxon>Glomeromycetes</taxon>
        <taxon>Glomerales</taxon>
        <taxon>Glomeraceae</taxon>
        <taxon>Funneliformis</taxon>
    </lineage>
</organism>
<evidence type="ECO:0000313" key="1">
    <source>
        <dbReference type="EMBL" id="CAG8619060.1"/>
    </source>
</evidence>
<keyword evidence="2" id="KW-1185">Reference proteome</keyword>
<sequence>VFEAKLPNNVILWSCFSGEGCMYNGRGAESVLPLNSNPKMLSLNKIQIANLPSIGDVTRAKTPFGNIQASNTTNSLTSNIYEKADMQDTC</sequence>
<dbReference type="EMBL" id="CAJVPP010003044">
    <property type="protein sequence ID" value="CAG8619060.1"/>
    <property type="molecule type" value="Genomic_DNA"/>
</dbReference>
<protein>
    <submittedName>
        <fullName evidence="1">8919_t:CDS:1</fullName>
    </submittedName>
</protein>
<comment type="caution">
    <text evidence="1">The sequence shown here is derived from an EMBL/GenBank/DDBJ whole genome shotgun (WGS) entry which is preliminary data.</text>
</comment>